<accession>A0ABT0CEN5</accession>
<comment type="similarity">
    <text evidence="2">Belongs to the autoinducer-2 exporter (AI-2E) (TC 2.A.86) family.</text>
</comment>
<dbReference type="PANTHER" id="PTHR21716:SF66">
    <property type="entry name" value="TRANSPORT PROTEIN SLL0063-RELATED"/>
    <property type="match status" value="1"/>
</dbReference>
<dbReference type="RefSeq" id="WP_244351677.1">
    <property type="nucleotide sequence ID" value="NZ_JAFIRA010000037.1"/>
</dbReference>
<feature type="transmembrane region" description="Helical" evidence="7">
    <location>
        <begin position="64"/>
        <end position="89"/>
    </location>
</feature>
<gene>
    <name evidence="8" type="ORF">JX360_12985</name>
</gene>
<evidence type="ECO:0000256" key="4">
    <source>
        <dbReference type="ARBA" id="ARBA00022989"/>
    </source>
</evidence>
<feature type="transmembrane region" description="Helical" evidence="7">
    <location>
        <begin position="236"/>
        <end position="262"/>
    </location>
</feature>
<dbReference type="EMBL" id="JAFIRA010000037">
    <property type="protein sequence ID" value="MCJ2543805.1"/>
    <property type="molecule type" value="Genomic_DNA"/>
</dbReference>
<feature type="region of interest" description="Disordered" evidence="6">
    <location>
        <begin position="351"/>
        <end position="380"/>
    </location>
</feature>
<keyword evidence="9" id="KW-1185">Reference proteome</keyword>
<feature type="transmembrane region" description="Helical" evidence="7">
    <location>
        <begin position="305"/>
        <end position="332"/>
    </location>
</feature>
<protein>
    <submittedName>
        <fullName evidence="8">AI-2E family transporter</fullName>
    </submittedName>
</protein>
<feature type="transmembrane region" description="Helical" evidence="7">
    <location>
        <begin position="7"/>
        <end position="25"/>
    </location>
</feature>
<feature type="transmembrane region" description="Helical" evidence="7">
    <location>
        <begin position="164"/>
        <end position="189"/>
    </location>
</feature>
<proteinExistence type="inferred from homology"/>
<evidence type="ECO:0000256" key="3">
    <source>
        <dbReference type="ARBA" id="ARBA00022692"/>
    </source>
</evidence>
<evidence type="ECO:0000313" key="9">
    <source>
        <dbReference type="Proteomes" id="UP000830835"/>
    </source>
</evidence>
<evidence type="ECO:0000256" key="5">
    <source>
        <dbReference type="ARBA" id="ARBA00023136"/>
    </source>
</evidence>
<reference evidence="8" key="1">
    <citation type="submission" date="2021-02" db="EMBL/GenBank/DDBJ databases">
        <title>The CRISPR/cas machinery reduction and long-range gene transfer in the hot spring cyanobacterium Synechococcus.</title>
        <authorList>
            <person name="Dvorak P."/>
            <person name="Jahodarova E."/>
            <person name="Hasler P."/>
            <person name="Poulickova A."/>
        </authorList>
    </citation>
    <scope>NUCLEOTIDE SEQUENCE</scope>
    <source>
        <strain evidence="8">Rupite</strain>
    </source>
</reference>
<evidence type="ECO:0000256" key="6">
    <source>
        <dbReference type="SAM" id="MobiDB-lite"/>
    </source>
</evidence>
<evidence type="ECO:0000313" key="8">
    <source>
        <dbReference type="EMBL" id="MCJ2543805.1"/>
    </source>
</evidence>
<keyword evidence="4 7" id="KW-1133">Transmembrane helix</keyword>
<name>A0ABT0CEN5_THEVL</name>
<dbReference type="InterPro" id="IPR002549">
    <property type="entry name" value="AI-2E-like"/>
</dbReference>
<feature type="transmembrane region" description="Helical" evidence="7">
    <location>
        <begin position="209"/>
        <end position="230"/>
    </location>
</feature>
<evidence type="ECO:0000256" key="1">
    <source>
        <dbReference type="ARBA" id="ARBA00004141"/>
    </source>
</evidence>
<keyword evidence="3 7" id="KW-0812">Transmembrane</keyword>
<dbReference type="Proteomes" id="UP000830835">
    <property type="component" value="Unassembled WGS sequence"/>
</dbReference>
<comment type="caution">
    <text evidence="8">The sequence shown here is derived from an EMBL/GenBank/DDBJ whole genome shotgun (WGS) entry which is preliminary data.</text>
</comment>
<feature type="transmembrane region" description="Helical" evidence="7">
    <location>
        <begin position="31"/>
        <end position="52"/>
    </location>
</feature>
<organism evidence="8 9">
    <name type="scientific">Thermostichus vulcanus str. 'Rupite'</name>
    <dbReference type="NCBI Taxonomy" id="2813851"/>
    <lineage>
        <taxon>Bacteria</taxon>
        <taxon>Bacillati</taxon>
        <taxon>Cyanobacteriota</taxon>
        <taxon>Cyanophyceae</taxon>
        <taxon>Thermostichales</taxon>
        <taxon>Thermostichaceae</taxon>
        <taxon>Thermostichus</taxon>
    </lineage>
</organism>
<comment type="subcellular location">
    <subcellularLocation>
        <location evidence="1">Membrane</location>
        <topology evidence="1">Multi-pass membrane protein</topology>
    </subcellularLocation>
</comment>
<keyword evidence="5 7" id="KW-0472">Membrane</keyword>
<feature type="compositionally biased region" description="Basic and acidic residues" evidence="6">
    <location>
        <begin position="358"/>
        <end position="368"/>
    </location>
</feature>
<sequence>MNRFSPLQRLLLTWILIVISGWLAIRVGQLFGHLLTNILTAAVLAFLLNYPVQVLRRYRVSRALAVTLVFALSVVLLVLVGIAVVPVLAKQVVQLGARIPDWVDTLQNWLNQISLWAAERNINLPFGQTELVNTLLNRLQASAEKIAGQSLDLLLGTFNQVIDLVLVLVLALYMLLYGGQFWHGLLSLFPQPWGPRIGEALTLSFQNFLISQLVLGFIMALMLVPVFGVLRVPFGLLFGLLIGLLEVIPLVGGVIGIGAAAVLLAFQDIWLSLKVVLVSLIVQQIKDRVIAPRLMGELIGLNPVWILIALLVGAQLGGILGVIIAIPLTSVVKSIYEISRSADLVAEGGLSSGAKGAADSDNKVELYRDPSLTKPETKKI</sequence>
<evidence type="ECO:0000256" key="2">
    <source>
        <dbReference type="ARBA" id="ARBA00009773"/>
    </source>
</evidence>
<evidence type="ECO:0000256" key="7">
    <source>
        <dbReference type="SAM" id="Phobius"/>
    </source>
</evidence>
<dbReference type="PANTHER" id="PTHR21716">
    <property type="entry name" value="TRANSMEMBRANE PROTEIN"/>
    <property type="match status" value="1"/>
</dbReference>
<dbReference type="Pfam" id="PF01594">
    <property type="entry name" value="AI-2E_transport"/>
    <property type="match status" value="1"/>
</dbReference>